<sequence length="81" mass="8789">EDRALGITIEFNLEGLLRGDSAARAGFYQSGLTNGWMTINEVRSLENMPPVSGGDVPRMQMQNVPITQAGAQNQLPSPDEE</sequence>
<proteinExistence type="predicted"/>
<name>A0AA44J6V2_AGRTU</name>
<dbReference type="AlphaFoldDB" id="A0AA44J6V2"/>
<evidence type="ECO:0000313" key="2">
    <source>
        <dbReference type="Proteomes" id="UP000702952"/>
    </source>
</evidence>
<dbReference type="Proteomes" id="UP000702952">
    <property type="component" value="Unassembled WGS sequence"/>
</dbReference>
<dbReference type="RefSeq" id="WP_141682323.1">
    <property type="nucleotide sequence ID" value="NZ_JAAKZU010000005.1"/>
</dbReference>
<evidence type="ECO:0000313" key="1">
    <source>
        <dbReference type="EMBL" id="NTC26606.1"/>
    </source>
</evidence>
<dbReference type="Pfam" id="PF04860">
    <property type="entry name" value="Phage_portal"/>
    <property type="match status" value="1"/>
</dbReference>
<comment type="caution">
    <text evidence="1">The sequence shown here is derived from an EMBL/GenBank/DDBJ whole genome shotgun (WGS) entry which is preliminary data.</text>
</comment>
<gene>
    <name evidence="1" type="ORF">G6M46_00355</name>
</gene>
<feature type="non-terminal residue" evidence="1">
    <location>
        <position position="1"/>
    </location>
</feature>
<dbReference type="InterPro" id="IPR006944">
    <property type="entry name" value="Phage/GTA_portal"/>
</dbReference>
<protein>
    <submittedName>
        <fullName evidence="1">Phage portal protein</fullName>
    </submittedName>
</protein>
<dbReference type="EMBL" id="JAAMAY010000002">
    <property type="protein sequence ID" value="NTC26606.1"/>
    <property type="molecule type" value="Genomic_DNA"/>
</dbReference>
<accession>A0AA44J6V2</accession>
<reference evidence="1" key="1">
    <citation type="journal article" date="2020" name="Science">
        <title>Unexpected conservation and global transmission of agrobacterial virulence plasmids.</title>
        <authorList>
            <person name="Weisberg A.J."/>
            <person name="Davis E.W. 2nd"/>
            <person name="Tabima J."/>
            <person name="Belcher M.S."/>
            <person name="Miller M."/>
            <person name="Kuo C.H."/>
            <person name="Loper J.E."/>
            <person name="Grunwald N.J."/>
            <person name="Putnam M.L."/>
            <person name="Chang J.H."/>
        </authorList>
    </citation>
    <scope>NUCLEOTIDE SEQUENCE</scope>
    <source>
        <strain evidence="1">17-1853-1a</strain>
    </source>
</reference>
<organism evidence="1 2">
    <name type="scientific">Agrobacterium tumefaciens</name>
    <dbReference type="NCBI Taxonomy" id="358"/>
    <lineage>
        <taxon>Bacteria</taxon>
        <taxon>Pseudomonadati</taxon>
        <taxon>Pseudomonadota</taxon>
        <taxon>Alphaproteobacteria</taxon>
        <taxon>Hyphomicrobiales</taxon>
        <taxon>Rhizobiaceae</taxon>
        <taxon>Rhizobium/Agrobacterium group</taxon>
        <taxon>Agrobacterium</taxon>
        <taxon>Agrobacterium tumefaciens complex</taxon>
    </lineage>
</organism>